<evidence type="ECO:0000313" key="1">
    <source>
        <dbReference type="EMBL" id="VFQ70510.1"/>
    </source>
</evidence>
<accession>A0A484L2H6</accession>
<dbReference type="EMBL" id="OOIL02000901">
    <property type="protein sequence ID" value="VFQ70510.1"/>
    <property type="molecule type" value="Genomic_DNA"/>
</dbReference>
<dbReference type="AlphaFoldDB" id="A0A484L2H6"/>
<dbReference type="Proteomes" id="UP000595140">
    <property type="component" value="Unassembled WGS sequence"/>
</dbReference>
<keyword evidence="2" id="KW-1185">Reference proteome</keyword>
<gene>
    <name evidence="1" type="ORF">CCAM_LOCUS12286</name>
</gene>
<sequence>MMYDDKLGNDSNVAEAFKTTSSNILVVKRRIKSLSKRHTDFILVRELPTLVPRGSSSRISESTKFRPLELRQNTTLVWQTTLANRIHSEISLRLSRTVYNEDLTAIFYRSTKDFKAYP</sequence>
<name>A0A484L2H6_9ASTE</name>
<evidence type="ECO:0000313" key="2">
    <source>
        <dbReference type="Proteomes" id="UP000595140"/>
    </source>
</evidence>
<reference evidence="1 2" key="1">
    <citation type="submission" date="2018-04" db="EMBL/GenBank/DDBJ databases">
        <authorList>
            <person name="Vogel A."/>
        </authorList>
    </citation>
    <scope>NUCLEOTIDE SEQUENCE [LARGE SCALE GENOMIC DNA]</scope>
</reference>
<protein>
    <submittedName>
        <fullName evidence="1">Uncharacterized protein</fullName>
    </submittedName>
</protein>
<organism evidence="1 2">
    <name type="scientific">Cuscuta campestris</name>
    <dbReference type="NCBI Taxonomy" id="132261"/>
    <lineage>
        <taxon>Eukaryota</taxon>
        <taxon>Viridiplantae</taxon>
        <taxon>Streptophyta</taxon>
        <taxon>Embryophyta</taxon>
        <taxon>Tracheophyta</taxon>
        <taxon>Spermatophyta</taxon>
        <taxon>Magnoliopsida</taxon>
        <taxon>eudicotyledons</taxon>
        <taxon>Gunneridae</taxon>
        <taxon>Pentapetalae</taxon>
        <taxon>asterids</taxon>
        <taxon>lamiids</taxon>
        <taxon>Solanales</taxon>
        <taxon>Convolvulaceae</taxon>
        <taxon>Cuscuteae</taxon>
        <taxon>Cuscuta</taxon>
        <taxon>Cuscuta subgen. Grammica</taxon>
        <taxon>Cuscuta sect. Cleistogrammica</taxon>
    </lineage>
</organism>
<proteinExistence type="predicted"/>